<dbReference type="SUPFAM" id="SSF53756">
    <property type="entry name" value="UDP-Glycosyltransferase/glycogen phosphorylase"/>
    <property type="match status" value="1"/>
</dbReference>
<sequence length="421" mass="46619">MLEASGVRTYRIAPNRRADLDVVLQAAAPDVVVFDRFMAEEAFSFRVRAVNPDAIRILDMQDLHSLRYTREKVVKQALATKDDSGCVVQSAKSVTRSPVEAALASVPAASDDRLCRELASVHRCDLTLVCSPVEMSLMRDRFQIPSHKLVLASLFCKPPVDSPLVNRPGFEGRAGFMTIGTFLHPPNVDSVRWLASEVWPLIRARLPNAEMHVFGAYPTEAMRKLHSHADGFLVQGFARSVPRAMEAARVMLAPLRFGAGIKGKIVDAWANGLPVVTTPVGAEGMVPGVDWLWRPQHDADDGEWGGRWGSVDAEGVASDALLLHEDPEAWEKARARGVELVATLFPAEPRLAILREQIERLFRQDDKSAKACLAVQRNQDFVGAMLWHHSVRSTEYFSRWIELKETGVDSSRVKSDTKAPA</sequence>
<evidence type="ECO:0000313" key="2">
    <source>
        <dbReference type="Proteomes" id="UP000324585"/>
    </source>
</evidence>
<protein>
    <recommendedName>
        <fullName evidence="3">Glycosyltransferase</fullName>
    </recommendedName>
</protein>
<dbReference type="AlphaFoldDB" id="A0A5J4YLY1"/>
<gene>
    <name evidence="1" type="ORF">FVE85_9710</name>
</gene>
<proteinExistence type="predicted"/>
<dbReference type="EMBL" id="VRMN01000012">
    <property type="protein sequence ID" value="KAA8491663.1"/>
    <property type="molecule type" value="Genomic_DNA"/>
</dbReference>
<evidence type="ECO:0008006" key="3">
    <source>
        <dbReference type="Google" id="ProtNLM"/>
    </source>
</evidence>
<dbReference type="Proteomes" id="UP000324585">
    <property type="component" value="Unassembled WGS sequence"/>
</dbReference>
<dbReference type="OMA" id="EEQFGWR"/>
<comment type="caution">
    <text evidence="1">The sequence shown here is derived from an EMBL/GenBank/DDBJ whole genome shotgun (WGS) entry which is preliminary data.</text>
</comment>
<dbReference type="Gene3D" id="3.40.50.2000">
    <property type="entry name" value="Glycogen Phosphorylase B"/>
    <property type="match status" value="1"/>
</dbReference>
<dbReference type="Pfam" id="PF13692">
    <property type="entry name" value="Glyco_trans_1_4"/>
    <property type="match status" value="1"/>
</dbReference>
<accession>A0A5J4YLY1</accession>
<keyword evidence="2" id="KW-1185">Reference proteome</keyword>
<dbReference type="OrthoDB" id="426882at2759"/>
<organism evidence="1 2">
    <name type="scientific">Porphyridium purpureum</name>
    <name type="common">Red alga</name>
    <name type="synonym">Porphyridium cruentum</name>
    <dbReference type="NCBI Taxonomy" id="35688"/>
    <lineage>
        <taxon>Eukaryota</taxon>
        <taxon>Rhodophyta</taxon>
        <taxon>Bangiophyceae</taxon>
        <taxon>Porphyridiales</taxon>
        <taxon>Porphyridiaceae</taxon>
        <taxon>Porphyridium</taxon>
    </lineage>
</organism>
<evidence type="ECO:0000313" key="1">
    <source>
        <dbReference type="EMBL" id="KAA8491663.1"/>
    </source>
</evidence>
<name>A0A5J4YLY1_PORPP</name>
<reference evidence="2" key="1">
    <citation type="journal article" date="2019" name="Nat. Commun.">
        <title>Expansion of phycobilisome linker gene families in mesophilic red algae.</title>
        <authorList>
            <person name="Lee J."/>
            <person name="Kim D."/>
            <person name="Bhattacharya D."/>
            <person name="Yoon H.S."/>
        </authorList>
    </citation>
    <scope>NUCLEOTIDE SEQUENCE [LARGE SCALE GENOMIC DNA]</scope>
    <source>
        <strain evidence="2">CCMP 1328</strain>
    </source>
</reference>